<dbReference type="UniPathway" id="UPA00070">
    <property type="reaction ID" value="UER00116"/>
</dbReference>
<dbReference type="InterPro" id="IPR006131">
    <property type="entry name" value="Asp_carbamoyltransf_Asp/Orn-bd"/>
</dbReference>
<dbReference type="GO" id="GO:0016597">
    <property type="term" value="F:amino acid binding"/>
    <property type="evidence" value="ECO:0007669"/>
    <property type="project" value="InterPro"/>
</dbReference>
<dbReference type="PANTHER" id="PTHR45753:SF6">
    <property type="entry name" value="ASPARTATE CARBAMOYLTRANSFERASE"/>
    <property type="match status" value="1"/>
</dbReference>
<comment type="function">
    <text evidence="6">Catalyzes the condensation of carbamoyl phosphate and aspartate to form carbamoyl aspartate and inorganic phosphate, the committed step in the de novo pyrimidine nucleotide biosynthesis pathway.</text>
</comment>
<comment type="catalytic activity">
    <reaction evidence="7">
        <text>carbamoyl phosphate + L-aspartate = N-carbamoyl-L-aspartate + phosphate + H(+)</text>
        <dbReference type="Rhea" id="RHEA:20013"/>
        <dbReference type="ChEBI" id="CHEBI:15378"/>
        <dbReference type="ChEBI" id="CHEBI:29991"/>
        <dbReference type="ChEBI" id="CHEBI:32814"/>
        <dbReference type="ChEBI" id="CHEBI:43474"/>
        <dbReference type="ChEBI" id="CHEBI:58228"/>
        <dbReference type="EC" id="2.1.3.2"/>
    </reaction>
</comment>
<evidence type="ECO:0000259" key="10">
    <source>
        <dbReference type="Pfam" id="PF00185"/>
    </source>
</evidence>
<reference evidence="12 13" key="1">
    <citation type="journal article" date="2016" name="Nat. Commun.">
        <title>Thousands of microbial genomes shed light on interconnected biogeochemical processes in an aquifer system.</title>
        <authorList>
            <person name="Anantharaman K."/>
            <person name="Brown C.T."/>
            <person name="Hug L.A."/>
            <person name="Sharon I."/>
            <person name="Castelle C.J."/>
            <person name="Probst A.J."/>
            <person name="Thomas B.C."/>
            <person name="Singh A."/>
            <person name="Wilkins M.J."/>
            <person name="Karaoz U."/>
            <person name="Brodie E.L."/>
            <person name="Williams K.H."/>
            <person name="Hubbard S.S."/>
            <person name="Banfield J.F."/>
        </authorList>
    </citation>
    <scope>NUCLEOTIDE SEQUENCE [LARGE SCALE GENOMIC DNA]</scope>
</reference>
<dbReference type="InterPro" id="IPR006132">
    <property type="entry name" value="Asp/Orn_carbamoyltranf_P-bd"/>
</dbReference>
<dbReference type="InterPro" id="IPR036901">
    <property type="entry name" value="Asp/Orn_carbamoylTrfase_sf"/>
</dbReference>
<evidence type="ECO:0000256" key="4">
    <source>
        <dbReference type="ARBA" id="ARBA00022679"/>
    </source>
</evidence>
<evidence type="ECO:0000256" key="6">
    <source>
        <dbReference type="ARBA" id="ARBA00043884"/>
    </source>
</evidence>
<dbReference type="EC" id="2.1.3.2" evidence="3 8"/>
<dbReference type="GO" id="GO:0044205">
    <property type="term" value="P:'de novo' UMP biosynthetic process"/>
    <property type="evidence" value="ECO:0007669"/>
    <property type="project" value="UniProtKB-UniPathway"/>
</dbReference>
<dbReference type="PANTHER" id="PTHR45753">
    <property type="entry name" value="ORNITHINE CARBAMOYLTRANSFERASE, MITOCHONDRIAL"/>
    <property type="match status" value="1"/>
</dbReference>
<dbReference type="GO" id="GO:0006207">
    <property type="term" value="P:'de novo' pyrimidine nucleobase biosynthetic process"/>
    <property type="evidence" value="ECO:0007669"/>
    <property type="project" value="InterPro"/>
</dbReference>
<dbReference type="GO" id="GO:0004070">
    <property type="term" value="F:aspartate carbamoyltransferase activity"/>
    <property type="evidence" value="ECO:0007669"/>
    <property type="project" value="UniProtKB-UniRule"/>
</dbReference>
<dbReference type="NCBIfam" id="TIGR00670">
    <property type="entry name" value="asp_carb_tr"/>
    <property type="match status" value="1"/>
</dbReference>
<dbReference type="PRINTS" id="PR00101">
    <property type="entry name" value="ATCASE"/>
</dbReference>
<evidence type="ECO:0000256" key="7">
    <source>
        <dbReference type="ARBA" id="ARBA00048859"/>
    </source>
</evidence>
<dbReference type="GO" id="GO:0006520">
    <property type="term" value="P:amino acid metabolic process"/>
    <property type="evidence" value="ECO:0007669"/>
    <property type="project" value="InterPro"/>
</dbReference>
<dbReference type="Pfam" id="PF02729">
    <property type="entry name" value="OTCace_N"/>
    <property type="match status" value="1"/>
</dbReference>
<evidence type="ECO:0000313" key="13">
    <source>
        <dbReference type="Proteomes" id="UP000176501"/>
    </source>
</evidence>
<dbReference type="InterPro" id="IPR002082">
    <property type="entry name" value="Asp_carbamoyltransf"/>
</dbReference>
<dbReference type="AlphaFoldDB" id="A0A1F7W884"/>
<sequence>MKRFPHVLSATQFTREELDALFARADELKGLRRRDRPRTLAGKMVAIILEEPSTRTRISFETAARYLGASTIVSEAAGMFSSLAKGETPEDMAVVLAGYEIDALVMRHKEIGTSRRVAAVSPIPVINAGDGAGEHPTQALLDLYTILRLRKSDRLTLAFCGDLDHSRTVRSLCRLIIQYGGVPSFELRLVSPFEIRLGEDIRQELGAAGIPFVETEDLNLALREGDFFYQTRVQRERYGDGDEGERMYRAVQSRFALNAGNVQSMKPDAFIMHPLPRGGELSKDVDADRHARYFQQAANGLYVRMALLERVLADG</sequence>
<dbReference type="Gene3D" id="3.40.50.1370">
    <property type="entry name" value="Aspartate/ornithine carbamoyltransferase"/>
    <property type="match status" value="2"/>
</dbReference>
<dbReference type="Pfam" id="PF00185">
    <property type="entry name" value="OTCace"/>
    <property type="match status" value="1"/>
</dbReference>
<comment type="pathway">
    <text evidence="1">Pyrimidine metabolism; UMP biosynthesis via de novo pathway; (S)-dihydroorotate from bicarbonate: step 2/3.</text>
</comment>
<evidence type="ECO:0000256" key="2">
    <source>
        <dbReference type="ARBA" id="ARBA00008896"/>
    </source>
</evidence>
<comment type="caution">
    <text evidence="12">The sequence shown here is derived from an EMBL/GenBank/DDBJ whole genome shotgun (WGS) entry which is preliminary data.</text>
</comment>
<dbReference type="SUPFAM" id="SSF53671">
    <property type="entry name" value="Aspartate/ornithine carbamoyltransferase"/>
    <property type="match status" value="1"/>
</dbReference>
<evidence type="ECO:0000256" key="3">
    <source>
        <dbReference type="ARBA" id="ARBA00013008"/>
    </source>
</evidence>
<proteinExistence type="inferred from homology"/>
<keyword evidence="4 9" id="KW-0808">Transferase</keyword>
<feature type="domain" description="Aspartate/ornithine carbamoyltransferase Asp/Orn-binding" evidence="10">
    <location>
        <begin position="155"/>
        <end position="309"/>
    </location>
</feature>
<dbReference type="EMBL" id="MGFE01000014">
    <property type="protein sequence ID" value="OGL98846.1"/>
    <property type="molecule type" value="Genomic_DNA"/>
</dbReference>
<evidence type="ECO:0000313" key="12">
    <source>
        <dbReference type="EMBL" id="OGL98846.1"/>
    </source>
</evidence>
<protein>
    <recommendedName>
        <fullName evidence="3 8">Aspartate carbamoyltransferase</fullName>
        <ecNumber evidence="3 8">2.1.3.2</ecNumber>
    </recommendedName>
</protein>
<comment type="similarity">
    <text evidence="2">Belongs to the aspartate/ornithine carbamoyltransferase superfamily. ATCase family.</text>
</comment>
<dbReference type="InterPro" id="IPR006130">
    <property type="entry name" value="Asp/Orn_carbamoylTrfase"/>
</dbReference>
<evidence type="ECO:0000256" key="8">
    <source>
        <dbReference type="NCBIfam" id="TIGR00670"/>
    </source>
</evidence>
<gene>
    <name evidence="12" type="ORF">A2304_05130</name>
</gene>
<name>A0A1F7W884_9BACT</name>
<dbReference type="PRINTS" id="PR00100">
    <property type="entry name" value="AOTCASE"/>
</dbReference>
<feature type="domain" description="Aspartate/ornithine carbamoyltransferase carbamoyl-P binding" evidence="11">
    <location>
        <begin position="6"/>
        <end position="147"/>
    </location>
</feature>
<accession>A0A1F7W884</accession>
<keyword evidence="5" id="KW-0665">Pyrimidine biosynthesis</keyword>
<organism evidence="12 13">
    <name type="scientific">Candidatus Uhrbacteria bacterium RIFOXYB2_FULL_57_15</name>
    <dbReference type="NCBI Taxonomy" id="1802422"/>
    <lineage>
        <taxon>Bacteria</taxon>
        <taxon>Candidatus Uhriibacteriota</taxon>
    </lineage>
</organism>
<evidence type="ECO:0000256" key="5">
    <source>
        <dbReference type="ARBA" id="ARBA00022975"/>
    </source>
</evidence>
<dbReference type="Proteomes" id="UP000176501">
    <property type="component" value="Unassembled WGS sequence"/>
</dbReference>
<evidence type="ECO:0000259" key="11">
    <source>
        <dbReference type="Pfam" id="PF02729"/>
    </source>
</evidence>
<evidence type="ECO:0000256" key="9">
    <source>
        <dbReference type="RuleBase" id="RU003634"/>
    </source>
</evidence>
<evidence type="ECO:0000256" key="1">
    <source>
        <dbReference type="ARBA" id="ARBA00004852"/>
    </source>
</evidence>